<comment type="caution">
    <text evidence="1">The sequence shown here is derived from an EMBL/GenBank/DDBJ whole genome shotgun (WGS) entry which is preliminary data.</text>
</comment>
<proteinExistence type="predicted"/>
<protein>
    <submittedName>
        <fullName evidence="1">Uncharacterized protein</fullName>
    </submittedName>
</protein>
<name>A0A2S6IHH2_9FLAO</name>
<sequence>MCFQLKNGKEVCLNSEDIITEDYGFTILNKEKLNSLKGEEIQRIFVSNSNLNERDVIFFNIFSSSVPENELYIINLNKDKIKFSDESLVNCSKQLLEVLNDWYN</sequence>
<evidence type="ECO:0000313" key="2">
    <source>
        <dbReference type="Proteomes" id="UP000239002"/>
    </source>
</evidence>
<organism evidence="1 2">
    <name type="scientific">Nonlabens xylanidelens</name>
    <dbReference type="NCBI Taxonomy" id="191564"/>
    <lineage>
        <taxon>Bacteria</taxon>
        <taxon>Pseudomonadati</taxon>
        <taxon>Bacteroidota</taxon>
        <taxon>Flavobacteriia</taxon>
        <taxon>Flavobacteriales</taxon>
        <taxon>Flavobacteriaceae</taxon>
        <taxon>Nonlabens</taxon>
    </lineage>
</organism>
<keyword evidence="2" id="KW-1185">Reference proteome</keyword>
<evidence type="ECO:0000313" key="1">
    <source>
        <dbReference type="EMBL" id="PPK93630.1"/>
    </source>
</evidence>
<reference evidence="1 2" key="1">
    <citation type="submission" date="2018-02" db="EMBL/GenBank/DDBJ databases">
        <title>Genomic Encyclopedia of Archaeal and Bacterial Type Strains, Phase II (KMG-II): from individual species to whole genera.</title>
        <authorList>
            <person name="Goeker M."/>
        </authorList>
    </citation>
    <scope>NUCLEOTIDE SEQUENCE [LARGE SCALE GENOMIC DNA]</scope>
    <source>
        <strain evidence="1 2">DSM 16809</strain>
    </source>
</reference>
<accession>A0A2S6IHH2</accession>
<dbReference type="AlphaFoldDB" id="A0A2S6IHH2"/>
<dbReference type="Proteomes" id="UP000239002">
    <property type="component" value="Unassembled WGS sequence"/>
</dbReference>
<gene>
    <name evidence="1" type="ORF">LY01_02413</name>
</gene>
<dbReference type="EMBL" id="PTJE01000006">
    <property type="protein sequence ID" value="PPK93630.1"/>
    <property type="molecule type" value="Genomic_DNA"/>
</dbReference>